<dbReference type="Proteomes" id="UP001500893">
    <property type="component" value="Unassembled WGS sequence"/>
</dbReference>
<protein>
    <submittedName>
        <fullName evidence="2">Uncharacterized protein</fullName>
    </submittedName>
</protein>
<dbReference type="Pfam" id="PF19720">
    <property type="entry name" value="DUF6214"/>
    <property type="match status" value="2"/>
</dbReference>
<proteinExistence type="predicted"/>
<feature type="region of interest" description="Disordered" evidence="1">
    <location>
        <begin position="234"/>
        <end position="254"/>
    </location>
</feature>
<feature type="compositionally biased region" description="Basic and acidic residues" evidence="1">
    <location>
        <begin position="124"/>
        <end position="137"/>
    </location>
</feature>
<reference evidence="3" key="1">
    <citation type="journal article" date="2019" name="Int. J. Syst. Evol. Microbiol.">
        <title>The Global Catalogue of Microorganisms (GCM) 10K type strain sequencing project: providing services to taxonomists for standard genome sequencing and annotation.</title>
        <authorList>
            <consortium name="The Broad Institute Genomics Platform"/>
            <consortium name="The Broad Institute Genome Sequencing Center for Infectious Disease"/>
            <person name="Wu L."/>
            <person name="Ma J."/>
        </authorList>
    </citation>
    <scope>NUCLEOTIDE SEQUENCE [LARGE SCALE GENOMIC DNA]</scope>
    <source>
        <strain evidence="3">JCM 11574</strain>
    </source>
</reference>
<accession>A0ABP6NQJ9</accession>
<organism evidence="2 3">
    <name type="scientific">Streptomyces rameus</name>
    <dbReference type="NCBI Taxonomy" id="68261"/>
    <lineage>
        <taxon>Bacteria</taxon>
        <taxon>Bacillati</taxon>
        <taxon>Actinomycetota</taxon>
        <taxon>Actinomycetes</taxon>
        <taxon>Kitasatosporales</taxon>
        <taxon>Streptomycetaceae</taxon>
        <taxon>Streptomyces</taxon>
    </lineage>
</organism>
<dbReference type="EMBL" id="BAAAVM010000085">
    <property type="protein sequence ID" value="GAA3155630.1"/>
    <property type="molecule type" value="Genomic_DNA"/>
</dbReference>
<evidence type="ECO:0000313" key="3">
    <source>
        <dbReference type="Proteomes" id="UP001500893"/>
    </source>
</evidence>
<comment type="caution">
    <text evidence="2">The sequence shown here is derived from an EMBL/GenBank/DDBJ whole genome shotgun (WGS) entry which is preliminary data.</text>
</comment>
<evidence type="ECO:0000313" key="2">
    <source>
        <dbReference type="EMBL" id="GAA3155630.1"/>
    </source>
</evidence>
<name>A0ABP6NQJ9_9ACTN</name>
<feature type="region of interest" description="Disordered" evidence="1">
    <location>
        <begin position="103"/>
        <end position="175"/>
    </location>
</feature>
<sequence length="314" mass="32143">MPEASFLNLSHRDVGDGAVSVWPAWEVREHGGAATRWFHVRLAFADGARVDALAVVDGEHVSVEDVTAQPAFSLADLTVLADWIDGPLSEACGVAATGSRAGGAARAGEEGHGGCRAEGAGLGRRAEEAGGDRRAEEAGGAAADVDRPAEVIGEEPDPGDSPAEVIGGEPDSGDSPAEVIGGEPGAGDCPAEVIGGEPGAGDWPAEGIGIEPGAGDRRTEAVVVERFAGDRRTEADGGVAGVGDGPNPRRARPVWPRGIAGRRLVAQEYRAARDTGADPVLAVMNATGHSRRRSLRLIAQARDAGLLAPRHARR</sequence>
<dbReference type="InterPro" id="IPR046186">
    <property type="entry name" value="DUF6214"/>
</dbReference>
<evidence type="ECO:0000256" key="1">
    <source>
        <dbReference type="SAM" id="MobiDB-lite"/>
    </source>
</evidence>
<keyword evidence="3" id="KW-1185">Reference proteome</keyword>
<gene>
    <name evidence="2" type="ORF">GCM10010521_49390</name>
</gene>